<dbReference type="Gene3D" id="3.40.50.2300">
    <property type="match status" value="1"/>
</dbReference>
<evidence type="ECO:0000259" key="4">
    <source>
        <dbReference type="PROSITE" id="PS50043"/>
    </source>
</evidence>
<reference evidence="6" key="2">
    <citation type="journal article" date="2021" name="PeerJ">
        <title>Analysis of 44 Vibrio anguillarum genomes reveals high genetic diversity.</title>
        <authorList>
            <person name="Hansen M.J."/>
            <person name="Dalsgaard I."/>
        </authorList>
    </citation>
    <scope>NUCLEOTIDE SEQUENCE</scope>
    <source>
        <strain evidence="6">850617-1/1</strain>
    </source>
</reference>
<proteinExistence type="predicted"/>
<dbReference type="SMART" id="SM00421">
    <property type="entry name" value="HTH_LUXR"/>
    <property type="match status" value="1"/>
</dbReference>
<evidence type="ECO:0000256" key="3">
    <source>
        <dbReference type="ARBA" id="ARBA00023163"/>
    </source>
</evidence>
<dbReference type="InterPro" id="IPR000792">
    <property type="entry name" value="Tscrpt_reg_LuxR_C"/>
</dbReference>
<dbReference type="GO" id="GO:0003677">
    <property type="term" value="F:DNA binding"/>
    <property type="evidence" value="ECO:0007669"/>
    <property type="project" value="UniProtKB-KW"/>
</dbReference>
<dbReference type="GO" id="GO:0006355">
    <property type="term" value="P:regulation of DNA-templated transcription"/>
    <property type="evidence" value="ECO:0007669"/>
    <property type="project" value="InterPro"/>
</dbReference>
<dbReference type="InterPro" id="IPR016032">
    <property type="entry name" value="Sig_transdc_resp-reg_C-effctor"/>
</dbReference>
<dbReference type="PANTHER" id="PTHR44688">
    <property type="entry name" value="DNA-BINDING TRANSCRIPTIONAL ACTIVATOR DEVR_DOSR"/>
    <property type="match status" value="1"/>
</dbReference>
<evidence type="ECO:0000313" key="6">
    <source>
        <dbReference type="EMBL" id="MBF4435363.1"/>
    </source>
</evidence>
<dbReference type="Gene3D" id="1.10.10.10">
    <property type="entry name" value="Winged helix-like DNA-binding domain superfamily/Winged helix DNA-binding domain"/>
    <property type="match status" value="1"/>
</dbReference>
<keyword evidence="2 5" id="KW-0238">DNA-binding</keyword>
<feature type="domain" description="HTH luxR-type" evidence="4">
    <location>
        <begin position="150"/>
        <end position="215"/>
    </location>
</feature>
<dbReference type="PRINTS" id="PR00038">
    <property type="entry name" value="HTHLUXR"/>
</dbReference>
<keyword evidence="1" id="KW-0805">Transcription regulation</keyword>
<keyword evidence="3" id="KW-0804">Transcription</keyword>
<sequence>MTMRKANYTRTIYFLCLDKEQEHPYIDHLTDRLGLPIPKIEPETLRQAYCSDKHKILMIDHADYALLQQRLGNCPLSSQHHETILINVLQRLTTNDLLTFGHLKGLFYKNDTLDKIAFGLGEIINGQNWLPRHAVSQLLHYYRYAFESHTAQVITDLTAREIQILRCLQTGASNNQMSEDLFISEFTVKSHLYQIFKKLSVKNRVQAIAWANQNILS</sequence>
<protein>
    <submittedName>
        <fullName evidence="5">DNA-binding response regulator</fullName>
    </submittedName>
</protein>
<gene>
    <name evidence="5" type="ORF">DYL72_09420</name>
    <name evidence="6" type="ORF">ERJ77_12720</name>
</gene>
<organism evidence="5 7">
    <name type="scientific">Vibrio anguillarum</name>
    <name type="common">Listonella anguillarum</name>
    <dbReference type="NCBI Taxonomy" id="55601"/>
    <lineage>
        <taxon>Bacteria</taxon>
        <taxon>Pseudomonadati</taxon>
        <taxon>Pseudomonadota</taxon>
        <taxon>Gammaproteobacteria</taxon>
        <taxon>Vibrionales</taxon>
        <taxon>Vibrionaceae</taxon>
        <taxon>Vibrio</taxon>
    </lineage>
</organism>
<dbReference type="PANTHER" id="PTHR44688:SF16">
    <property type="entry name" value="DNA-BINDING TRANSCRIPTIONAL ACTIVATOR DEVR_DOSR"/>
    <property type="match status" value="1"/>
</dbReference>
<dbReference type="PROSITE" id="PS50043">
    <property type="entry name" value="HTH_LUXR_2"/>
    <property type="match status" value="1"/>
</dbReference>
<dbReference type="EMBL" id="CP034672">
    <property type="protein sequence ID" value="AZS25214.1"/>
    <property type="molecule type" value="Genomic_DNA"/>
</dbReference>
<evidence type="ECO:0000256" key="1">
    <source>
        <dbReference type="ARBA" id="ARBA00023015"/>
    </source>
</evidence>
<dbReference type="EMBL" id="SCLC01000007">
    <property type="protein sequence ID" value="MBF4435363.1"/>
    <property type="molecule type" value="Genomic_DNA"/>
</dbReference>
<dbReference type="Pfam" id="PF00196">
    <property type="entry name" value="GerE"/>
    <property type="match status" value="1"/>
</dbReference>
<dbReference type="FunFam" id="1.10.10.10:FF:000153">
    <property type="entry name" value="LuxR family transcriptional regulator"/>
    <property type="match status" value="1"/>
</dbReference>
<dbReference type="InterPro" id="IPR049151">
    <property type="entry name" value="CsgD-like_REC"/>
</dbReference>
<name>A0A1V9JY42_VIBAN</name>
<dbReference type="AlphaFoldDB" id="A0A1V9JY42"/>
<dbReference type="InterPro" id="IPR036388">
    <property type="entry name" value="WH-like_DNA-bd_sf"/>
</dbReference>
<dbReference type="Proteomes" id="UP000256923">
    <property type="component" value="Chromosome 1"/>
</dbReference>
<evidence type="ECO:0000256" key="2">
    <source>
        <dbReference type="ARBA" id="ARBA00023125"/>
    </source>
</evidence>
<evidence type="ECO:0000313" key="5">
    <source>
        <dbReference type="EMBL" id="AZS25214.1"/>
    </source>
</evidence>
<dbReference type="CDD" id="cd06170">
    <property type="entry name" value="LuxR_C_like"/>
    <property type="match status" value="1"/>
</dbReference>
<dbReference type="Pfam" id="PF21155">
    <property type="entry name" value="VpsT-like_REC"/>
    <property type="match status" value="1"/>
</dbReference>
<accession>A0A1V9JY42</accession>
<reference evidence="5 7" key="1">
    <citation type="submission" date="2018-12" db="EMBL/GenBank/DDBJ databases">
        <title>Characterization and Draft Genome of Vibrio anguillarum J360 Marine Pathogen Isolated from an Outbreak in Lumpfish (Cyclopterus lumpus).</title>
        <authorList>
            <person name="Vasquez J.I."/>
            <person name="Cao T."/>
            <person name="Chakraborty S."/>
            <person name="Gnanagobal H."/>
            <person name="Wescot J."/>
            <person name="Boyce D."/>
            <person name="Santander J."/>
        </authorList>
    </citation>
    <scope>NUCLEOTIDE SEQUENCE [LARGE SCALE GENOMIC DNA]</scope>
    <source>
        <strain evidence="5 7">J360</strain>
    </source>
</reference>
<dbReference type="Proteomes" id="UP000786185">
    <property type="component" value="Unassembled WGS sequence"/>
</dbReference>
<dbReference type="SUPFAM" id="SSF46894">
    <property type="entry name" value="C-terminal effector domain of the bipartite response regulators"/>
    <property type="match status" value="1"/>
</dbReference>
<evidence type="ECO:0000313" key="7">
    <source>
        <dbReference type="Proteomes" id="UP000256923"/>
    </source>
</evidence>